<comment type="catalytic activity">
    <reaction evidence="10 11">
        <text>nicotinate beta-D-ribonucleotide + ATP + H(+) = deamido-NAD(+) + diphosphate</text>
        <dbReference type="Rhea" id="RHEA:22860"/>
        <dbReference type="ChEBI" id="CHEBI:15378"/>
        <dbReference type="ChEBI" id="CHEBI:30616"/>
        <dbReference type="ChEBI" id="CHEBI:33019"/>
        <dbReference type="ChEBI" id="CHEBI:57502"/>
        <dbReference type="ChEBI" id="CHEBI:58437"/>
        <dbReference type="EC" id="2.7.7.18"/>
    </reaction>
</comment>
<evidence type="ECO:0000256" key="3">
    <source>
        <dbReference type="ARBA" id="ARBA00009014"/>
    </source>
</evidence>
<comment type="similarity">
    <text evidence="3 11">Belongs to the NadD family.</text>
</comment>
<dbReference type="InterPro" id="IPR004821">
    <property type="entry name" value="Cyt_trans-like"/>
</dbReference>
<keyword evidence="5 11" id="KW-0808">Transferase</keyword>
<name>A0A516GZ68_9PROT</name>
<dbReference type="SUPFAM" id="SSF52374">
    <property type="entry name" value="Nucleotidylyl transferase"/>
    <property type="match status" value="1"/>
</dbReference>
<dbReference type="InterPro" id="IPR014729">
    <property type="entry name" value="Rossmann-like_a/b/a_fold"/>
</dbReference>
<dbReference type="HAMAP" id="MF_00244">
    <property type="entry name" value="NaMN_adenylyltr"/>
    <property type="match status" value="1"/>
</dbReference>
<accession>A0A516GZ68</accession>
<dbReference type="NCBIfam" id="TIGR00482">
    <property type="entry name" value="nicotinate (nicotinamide) nucleotide adenylyltransferase"/>
    <property type="match status" value="1"/>
</dbReference>
<keyword evidence="9 11" id="KW-0520">NAD</keyword>
<dbReference type="Gene3D" id="3.40.50.620">
    <property type="entry name" value="HUPs"/>
    <property type="match status" value="1"/>
</dbReference>
<proteinExistence type="inferred from homology"/>
<dbReference type="PANTHER" id="PTHR39321">
    <property type="entry name" value="NICOTINATE-NUCLEOTIDE ADENYLYLTRANSFERASE-RELATED"/>
    <property type="match status" value="1"/>
</dbReference>
<dbReference type="RefSeq" id="WP_144067783.1">
    <property type="nucleotide sequence ID" value="NZ_CP041636.1"/>
</dbReference>
<evidence type="ECO:0000256" key="7">
    <source>
        <dbReference type="ARBA" id="ARBA00022741"/>
    </source>
</evidence>
<dbReference type="PANTHER" id="PTHR39321:SF3">
    <property type="entry name" value="PHOSPHOPANTETHEINE ADENYLYLTRANSFERASE"/>
    <property type="match status" value="1"/>
</dbReference>
<dbReference type="AlphaFoldDB" id="A0A516GZ68"/>
<reference evidence="13 14" key="1">
    <citation type="submission" date="2019-07" db="EMBL/GenBank/DDBJ databases">
        <title>Genome sequencing for Ferrovibrio sp. K5.</title>
        <authorList>
            <person name="Park S.-J."/>
        </authorList>
    </citation>
    <scope>NUCLEOTIDE SEQUENCE [LARGE SCALE GENOMIC DNA]</scope>
    <source>
        <strain evidence="13 14">K5</strain>
    </source>
</reference>
<dbReference type="EMBL" id="CP041636">
    <property type="protein sequence ID" value="QDO96802.1"/>
    <property type="molecule type" value="Genomic_DNA"/>
</dbReference>
<keyword evidence="6 11" id="KW-0548">Nucleotidyltransferase</keyword>
<comment type="pathway">
    <text evidence="2 11">Cofactor biosynthesis; NAD(+) biosynthesis; deamido-NAD(+) from nicotinate D-ribonucleotide: step 1/1.</text>
</comment>
<sequence length="202" mass="22358">MIPPLGSSIGLRIGLLGGSFNPAHAAHREISLTALHRLKLDQVWWLVSPQNPLKSTRGMAPLDRRLEQAEAVAAHPHIRVTAIETTLGTRYTADTLRRLTIHYPQAAFVWLMGADNLAQFHRWQDWRGIARTMPIAVLDRPGFNLTALQGPAARWLSRHRLPRYDAAALAGKTAPAFLLLKSKLNPLSATAIRAQRKPGGRV</sequence>
<dbReference type="OrthoDB" id="5295945at2"/>
<dbReference type="GO" id="GO:0005524">
    <property type="term" value="F:ATP binding"/>
    <property type="evidence" value="ECO:0007669"/>
    <property type="project" value="UniProtKB-KW"/>
</dbReference>
<dbReference type="GO" id="GO:0009435">
    <property type="term" value="P:NAD+ biosynthetic process"/>
    <property type="evidence" value="ECO:0007669"/>
    <property type="project" value="UniProtKB-UniRule"/>
</dbReference>
<evidence type="ECO:0000313" key="13">
    <source>
        <dbReference type="EMBL" id="QDO96802.1"/>
    </source>
</evidence>
<evidence type="ECO:0000256" key="9">
    <source>
        <dbReference type="ARBA" id="ARBA00023027"/>
    </source>
</evidence>
<protein>
    <recommendedName>
        <fullName evidence="11">Probable nicotinate-nucleotide adenylyltransferase</fullName>
        <ecNumber evidence="11">2.7.7.18</ecNumber>
    </recommendedName>
    <alternativeName>
        <fullName evidence="11">Deamido-NAD(+) diphosphorylase</fullName>
    </alternativeName>
    <alternativeName>
        <fullName evidence="11">Deamido-NAD(+) pyrophosphorylase</fullName>
    </alternativeName>
    <alternativeName>
        <fullName evidence="11">Nicotinate mononucleotide adenylyltransferase</fullName>
        <shortName evidence="11">NaMN adenylyltransferase</shortName>
    </alternativeName>
</protein>
<evidence type="ECO:0000259" key="12">
    <source>
        <dbReference type="Pfam" id="PF01467"/>
    </source>
</evidence>
<comment type="function">
    <text evidence="1 11">Catalyzes the reversible adenylation of nicotinate mononucleotide (NaMN) to nicotinic acid adenine dinucleotide (NaAD).</text>
</comment>
<dbReference type="CDD" id="cd02165">
    <property type="entry name" value="NMNAT"/>
    <property type="match status" value="1"/>
</dbReference>
<dbReference type="NCBIfam" id="NF000845">
    <property type="entry name" value="PRK00071.2-4"/>
    <property type="match status" value="1"/>
</dbReference>
<dbReference type="KEGG" id="fer:FNB15_05705"/>
<keyword evidence="14" id="KW-1185">Reference proteome</keyword>
<dbReference type="NCBIfam" id="NF000843">
    <property type="entry name" value="PRK00071.2-2"/>
    <property type="match status" value="1"/>
</dbReference>
<evidence type="ECO:0000256" key="5">
    <source>
        <dbReference type="ARBA" id="ARBA00022679"/>
    </source>
</evidence>
<keyword evidence="8 11" id="KW-0067">ATP-binding</keyword>
<evidence type="ECO:0000256" key="10">
    <source>
        <dbReference type="ARBA" id="ARBA00048721"/>
    </source>
</evidence>
<evidence type="ECO:0000256" key="1">
    <source>
        <dbReference type="ARBA" id="ARBA00002324"/>
    </source>
</evidence>
<dbReference type="Pfam" id="PF01467">
    <property type="entry name" value="CTP_transf_like"/>
    <property type="match status" value="1"/>
</dbReference>
<evidence type="ECO:0000256" key="8">
    <source>
        <dbReference type="ARBA" id="ARBA00022840"/>
    </source>
</evidence>
<evidence type="ECO:0000256" key="6">
    <source>
        <dbReference type="ARBA" id="ARBA00022695"/>
    </source>
</evidence>
<dbReference type="InterPro" id="IPR005248">
    <property type="entry name" value="NadD/NMNAT"/>
</dbReference>
<evidence type="ECO:0000256" key="4">
    <source>
        <dbReference type="ARBA" id="ARBA00022642"/>
    </source>
</evidence>
<evidence type="ECO:0000256" key="11">
    <source>
        <dbReference type="HAMAP-Rule" id="MF_00244"/>
    </source>
</evidence>
<dbReference type="Proteomes" id="UP000317496">
    <property type="component" value="Chromosome"/>
</dbReference>
<feature type="domain" description="Cytidyltransferase-like" evidence="12">
    <location>
        <begin position="15"/>
        <end position="194"/>
    </location>
</feature>
<dbReference type="UniPathway" id="UPA00253">
    <property type="reaction ID" value="UER00332"/>
</dbReference>
<evidence type="ECO:0000313" key="14">
    <source>
        <dbReference type="Proteomes" id="UP000317496"/>
    </source>
</evidence>
<gene>
    <name evidence="11" type="primary">nadD</name>
    <name evidence="13" type="ORF">FNB15_05705</name>
</gene>
<dbReference type="EC" id="2.7.7.18" evidence="11"/>
<keyword evidence="4 11" id="KW-0662">Pyridine nucleotide biosynthesis</keyword>
<keyword evidence="7 11" id="KW-0547">Nucleotide-binding</keyword>
<dbReference type="GO" id="GO:0004515">
    <property type="term" value="F:nicotinate-nucleotide adenylyltransferase activity"/>
    <property type="evidence" value="ECO:0007669"/>
    <property type="project" value="UniProtKB-UniRule"/>
</dbReference>
<evidence type="ECO:0000256" key="2">
    <source>
        <dbReference type="ARBA" id="ARBA00005019"/>
    </source>
</evidence>
<organism evidence="13 14">
    <name type="scientific">Ferrovibrio terrae</name>
    <dbReference type="NCBI Taxonomy" id="2594003"/>
    <lineage>
        <taxon>Bacteria</taxon>
        <taxon>Pseudomonadati</taxon>
        <taxon>Pseudomonadota</taxon>
        <taxon>Alphaproteobacteria</taxon>
        <taxon>Rhodospirillales</taxon>
        <taxon>Rhodospirillaceae</taxon>
        <taxon>Ferrovibrio</taxon>
    </lineage>
</organism>